<dbReference type="EMBL" id="DVHN01000001">
    <property type="protein sequence ID" value="HIR87323.1"/>
    <property type="molecule type" value="Genomic_DNA"/>
</dbReference>
<accession>A0A9D1EC73</accession>
<reference evidence="2" key="2">
    <citation type="journal article" date="2021" name="PeerJ">
        <title>Extensive microbial diversity within the chicken gut microbiome revealed by metagenomics and culture.</title>
        <authorList>
            <person name="Gilroy R."/>
            <person name="Ravi A."/>
            <person name="Getino M."/>
            <person name="Pursley I."/>
            <person name="Horton D.L."/>
            <person name="Alikhan N.F."/>
            <person name="Baker D."/>
            <person name="Gharbi K."/>
            <person name="Hall N."/>
            <person name="Watson M."/>
            <person name="Adriaenssens E.M."/>
            <person name="Foster-Nyarko E."/>
            <person name="Jarju S."/>
            <person name="Secka A."/>
            <person name="Antonio M."/>
            <person name="Oren A."/>
            <person name="Chaudhuri R.R."/>
            <person name="La Ragione R."/>
            <person name="Hildebrand F."/>
            <person name="Pallen M.J."/>
        </authorList>
    </citation>
    <scope>NUCLEOTIDE SEQUENCE</scope>
    <source>
        <strain evidence="2">ChiW13-3771</strain>
    </source>
</reference>
<evidence type="ECO:0008006" key="4">
    <source>
        <dbReference type="Google" id="ProtNLM"/>
    </source>
</evidence>
<reference evidence="2" key="1">
    <citation type="submission" date="2020-10" db="EMBL/GenBank/DDBJ databases">
        <authorList>
            <person name="Gilroy R."/>
        </authorList>
    </citation>
    <scope>NUCLEOTIDE SEQUENCE</scope>
    <source>
        <strain evidence="2">ChiW13-3771</strain>
    </source>
</reference>
<feature type="transmembrane region" description="Helical" evidence="1">
    <location>
        <begin position="141"/>
        <end position="162"/>
    </location>
</feature>
<feature type="transmembrane region" description="Helical" evidence="1">
    <location>
        <begin position="115"/>
        <end position="134"/>
    </location>
</feature>
<proteinExistence type="predicted"/>
<protein>
    <recommendedName>
        <fullName evidence="4">Sporulation integral membrane protein YlbJ</fullName>
    </recommendedName>
</protein>
<feature type="transmembrane region" description="Helical" evidence="1">
    <location>
        <begin position="285"/>
        <end position="304"/>
    </location>
</feature>
<sequence>MKKFITRSLLLIFLFFLIRFSTISIAGASSGLMLWYQSIVPALLPAMILSSLIVQTGAADYITILLQPLTKRLFCIRAEGTYCVLIGMLCGYPIGVKTCVDYMELGRIDRTEGNYLLAFISFPSPMFLCGYIAAQHLGIEYLKNVLLAIYLPALLLNGLSWLRNTHHNPPLLLSAQGISAPSFSIHMLDNAIHSSITVLCKVGCYMMLFSILASFVQAIPWLPSIFKAFLAGILEMTTGIHQISLTSLSIRVQGSLICGFAAFGGLSTLMQTLDIMHESGLSPHLYIIWKLLHGILSALVFYITI</sequence>
<keyword evidence="1" id="KW-1133">Transmembrane helix</keyword>
<organism evidence="2 3">
    <name type="scientific">Candidatus Fimimorpha faecalis</name>
    <dbReference type="NCBI Taxonomy" id="2840824"/>
    <lineage>
        <taxon>Bacteria</taxon>
        <taxon>Bacillati</taxon>
        <taxon>Bacillota</taxon>
        <taxon>Clostridia</taxon>
        <taxon>Eubacteriales</taxon>
        <taxon>Candidatus Fimimorpha</taxon>
    </lineage>
</organism>
<keyword evidence="1" id="KW-0472">Membrane</keyword>
<feature type="transmembrane region" description="Helical" evidence="1">
    <location>
        <begin position="42"/>
        <end position="62"/>
    </location>
</feature>
<comment type="caution">
    <text evidence="2">The sequence shown here is derived from an EMBL/GenBank/DDBJ whole genome shotgun (WGS) entry which is preliminary data.</text>
</comment>
<dbReference type="Proteomes" id="UP000824201">
    <property type="component" value="Unassembled WGS sequence"/>
</dbReference>
<keyword evidence="1" id="KW-0812">Transmembrane</keyword>
<evidence type="ECO:0000256" key="1">
    <source>
        <dbReference type="SAM" id="Phobius"/>
    </source>
</evidence>
<feature type="transmembrane region" description="Helical" evidence="1">
    <location>
        <begin position="254"/>
        <end position="273"/>
    </location>
</feature>
<gene>
    <name evidence="2" type="ORF">IAC96_00085</name>
</gene>
<evidence type="ECO:0000313" key="3">
    <source>
        <dbReference type="Proteomes" id="UP000824201"/>
    </source>
</evidence>
<evidence type="ECO:0000313" key="2">
    <source>
        <dbReference type="EMBL" id="HIR87323.1"/>
    </source>
</evidence>
<feature type="transmembrane region" description="Helical" evidence="1">
    <location>
        <begin position="74"/>
        <end position="95"/>
    </location>
</feature>
<dbReference type="AlphaFoldDB" id="A0A9D1EC73"/>
<name>A0A9D1EC73_9FIRM</name>